<dbReference type="AlphaFoldDB" id="A0A2I0W5T9"/>
<proteinExistence type="predicted"/>
<dbReference type="Proteomes" id="UP000233837">
    <property type="component" value="Unassembled WGS sequence"/>
</dbReference>
<feature type="region of interest" description="Disordered" evidence="1">
    <location>
        <begin position="1"/>
        <end position="124"/>
    </location>
</feature>
<gene>
    <name evidence="2" type="ORF">MA16_Dca018639</name>
</gene>
<accession>A0A2I0W5T9</accession>
<feature type="compositionally biased region" description="Basic and acidic residues" evidence="1">
    <location>
        <begin position="1"/>
        <end position="16"/>
    </location>
</feature>
<protein>
    <submittedName>
        <fullName evidence="2">Uncharacterized protein</fullName>
    </submittedName>
</protein>
<reference evidence="2 3" key="1">
    <citation type="journal article" date="2016" name="Sci. Rep.">
        <title>The Dendrobium catenatum Lindl. genome sequence provides insights into polysaccharide synthase, floral development and adaptive evolution.</title>
        <authorList>
            <person name="Zhang G.Q."/>
            <person name="Xu Q."/>
            <person name="Bian C."/>
            <person name="Tsai W.C."/>
            <person name="Yeh C.M."/>
            <person name="Liu K.W."/>
            <person name="Yoshida K."/>
            <person name="Zhang L.S."/>
            <person name="Chang S.B."/>
            <person name="Chen F."/>
            <person name="Shi Y."/>
            <person name="Su Y.Y."/>
            <person name="Zhang Y.Q."/>
            <person name="Chen L.J."/>
            <person name="Yin Y."/>
            <person name="Lin M."/>
            <person name="Huang H."/>
            <person name="Deng H."/>
            <person name="Wang Z.W."/>
            <person name="Zhu S.L."/>
            <person name="Zhao X."/>
            <person name="Deng C."/>
            <person name="Niu S.C."/>
            <person name="Huang J."/>
            <person name="Wang M."/>
            <person name="Liu G.H."/>
            <person name="Yang H.J."/>
            <person name="Xiao X.J."/>
            <person name="Hsiao Y.Y."/>
            <person name="Wu W.L."/>
            <person name="Chen Y.Y."/>
            <person name="Mitsuda N."/>
            <person name="Ohme-Takagi M."/>
            <person name="Luo Y.B."/>
            <person name="Van de Peer Y."/>
            <person name="Liu Z.J."/>
        </authorList>
    </citation>
    <scope>NUCLEOTIDE SEQUENCE [LARGE SCALE GENOMIC DNA]</scope>
    <source>
        <tissue evidence="2">The whole plant</tissue>
    </source>
</reference>
<name>A0A2I0W5T9_9ASPA</name>
<evidence type="ECO:0000313" key="2">
    <source>
        <dbReference type="EMBL" id="PKU71021.1"/>
    </source>
</evidence>
<keyword evidence="3" id="KW-1185">Reference proteome</keyword>
<organism evidence="2 3">
    <name type="scientific">Dendrobium catenatum</name>
    <dbReference type="NCBI Taxonomy" id="906689"/>
    <lineage>
        <taxon>Eukaryota</taxon>
        <taxon>Viridiplantae</taxon>
        <taxon>Streptophyta</taxon>
        <taxon>Embryophyta</taxon>
        <taxon>Tracheophyta</taxon>
        <taxon>Spermatophyta</taxon>
        <taxon>Magnoliopsida</taxon>
        <taxon>Liliopsida</taxon>
        <taxon>Asparagales</taxon>
        <taxon>Orchidaceae</taxon>
        <taxon>Epidendroideae</taxon>
        <taxon>Malaxideae</taxon>
        <taxon>Dendrobiinae</taxon>
        <taxon>Dendrobium</taxon>
    </lineage>
</organism>
<evidence type="ECO:0000313" key="3">
    <source>
        <dbReference type="Proteomes" id="UP000233837"/>
    </source>
</evidence>
<reference evidence="2 3" key="2">
    <citation type="journal article" date="2017" name="Nature">
        <title>The Apostasia genome and the evolution of orchids.</title>
        <authorList>
            <person name="Zhang G.Q."/>
            <person name="Liu K.W."/>
            <person name="Li Z."/>
            <person name="Lohaus R."/>
            <person name="Hsiao Y.Y."/>
            <person name="Niu S.C."/>
            <person name="Wang J.Y."/>
            <person name="Lin Y.C."/>
            <person name="Xu Q."/>
            <person name="Chen L.J."/>
            <person name="Yoshida K."/>
            <person name="Fujiwara S."/>
            <person name="Wang Z.W."/>
            <person name="Zhang Y.Q."/>
            <person name="Mitsuda N."/>
            <person name="Wang M."/>
            <person name="Liu G.H."/>
            <person name="Pecoraro L."/>
            <person name="Huang H.X."/>
            <person name="Xiao X.J."/>
            <person name="Lin M."/>
            <person name="Wu X.Y."/>
            <person name="Wu W.L."/>
            <person name="Chen Y.Y."/>
            <person name="Chang S.B."/>
            <person name="Sakamoto S."/>
            <person name="Ohme-Takagi M."/>
            <person name="Yagi M."/>
            <person name="Zeng S.J."/>
            <person name="Shen C.Y."/>
            <person name="Yeh C.M."/>
            <person name="Luo Y.B."/>
            <person name="Tsai W.C."/>
            <person name="Van de Peer Y."/>
            <person name="Liu Z.J."/>
        </authorList>
    </citation>
    <scope>NUCLEOTIDE SEQUENCE [LARGE SCALE GENOMIC DNA]</scope>
    <source>
        <tissue evidence="2">The whole plant</tissue>
    </source>
</reference>
<feature type="compositionally biased region" description="Basic and acidic residues" evidence="1">
    <location>
        <begin position="56"/>
        <end position="80"/>
    </location>
</feature>
<dbReference type="EMBL" id="KZ502897">
    <property type="protein sequence ID" value="PKU71021.1"/>
    <property type="molecule type" value="Genomic_DNA"/>
</dbReference>
<evidence type="ECO:0000256" key="1">
    <source>
        <dbReference type="SAM" id="MobiDB-lite"/>
    </source>
</evidence>
<sequence length="124" mass="13739">MPERRSSVRERLRDQRAASASPGIRKPEKGPGVGTSAYRRNPERKGVGSSVFVRRGFSERESETRGERSSASPKVREPERGSGASVNREGAREGVFRPGFVRTKERGPAGGRFRPLPCQDRESE</sequence>